<evidence type="ECO:0000256" key="1">
    <source>
        <dbReference type="ARBA" id="ARBA00004651"/>
    </source>
</evidence>
<comment type="similarity">
    <text evidence="6">Belongs to the ABC-4 integral membrane protein family.</text>
</comment>
<keyword evidence="2 6" id="KW-1003">Cell membrane</keyword>
<evidence type="ECO:0000256" key="2">
    <source>
        <dbReference type="ARBA" id="ARBA00022475"/>
    </source>
</evidence>
<feature type="domain" description="ABC3 transporter permease C-terminal" evidence="7">
    <location>
        <begin position="61"/>
        <end position="180"/>
    </location>
</feature>
<evidence type="ECO:0000256" key="4">
    <source>
        <dbReference type="ARBA" id="ARBA00022989"/>
    </source>
</evidence>
<reference evidence="8" key="1">
    <citation type="submission" date="2018-08" db="EMBL/GenBank/DDBJ databases">
        <title>Comparative genomics of wild bee and flower associated Lactobacillus reveals potential adaptation to the bee host.</title>
        <authorList>
            <person name="Vuong H.Q."/>
            <person name="Mcfrederick Q.S."/>
        </authorList>
    </citation>
    <scope>NUCLEOTIDE SEQUENCE</scope>
    <source>
        <strain evidence="8">HV_63</strain>
    </source>
</reference>
<feature type="transmembrane region" description="Helical" evidence="6">
    <location>
        <begin position="229"/>
        <end position="255"/>
    </location>
</feature>
<sequence>MIFNKLIFSSFKRHAKVYIPYLIANIVLVAMDYILLALENSDGIKNLSSGTTLLSLLGLGSTFVMMISFVFMMYINNFIRIQKTREMGLYSMLGMTGSNLRKLILLEKTFLFIFSIILGLIFGIVFEKLALMVTFRLISVSISYNALIEPKAIIIDTCLFIVIYLFIIIFDFFKLHKLNPNELWKEQSKGEKSNKRHYKIGGVIGLILLMIAYYLTLTTKPSMTSYSRFMLAVILVIIGTYLTFISGSILILNLLKARKKFYYKSNHFIAVSGMLQRMKQNGAGLATICLLCSSVLVILFASISVYSGINRIVNVWSPTQISIVSDNGLSHKQQHQINHIINDNDAKINDKVNLTTTAPQYGYIKNNKYISQGGINNISSDTTSAIMFVSEKDYNQIYHKNIHLNNNDAFMYSPSKLTQNNMNILNKNYHVKQMGAFKYSFNPSHSIYSSVFVVVKQLPKSLSKLHFNGFNYHVSKINNNKFEQKIQNSINATNQQFTGKSILYQMLTQLFGGLVMVGILVSITLLLTTVMVIYFKQISEGYSDRKRFITMQQVGLSLNETTKSIHSQVLMVFMIPIIGAVINLLFAAPAIKQMLVGFSLYDGRLLLIVGGSVSLLTIILYLCVYGLTTRMYHHIVD</sequence>
<feature type="transmembrane region" description="Helical" evidence="6">
    <location>
        <begin position="53"/>
        <end position="75"/>
    </location>
</feature>
<feature type="transmembrane region" description="Helical" evidence="6">
    <location>
        <begin position="110"/>
        <end position="133"/>
    </location>
</feature>
<feature type="transmembrane region" description="Helical" evidence="6">
    <location>
        <begin position="569"/>
        <end position="591"/>
    </location>
</feature>
<dbReference type="PIRSF" id="PIRSF018968">
    <property type="entry name" value="ABC_permease_BceB"/>
    <property type="match status" value="1"/>
</dbReference>
<protein>
    <submittedName>
        <fullName evidence="8">ABC transporter permease</fullName>
    </submittedName>
</protein>
<feature type="transmembrane region" description="Helical" evidence="6">
    <location>
        <begin position="283"/>
        <end position="309"/>
    </location>
</feature>
<accession>A0A9Q8INF1</accession>
<feature type="transmembrane region" description="Helical" evidence="6">
    <location>
        <begin position="21"/>
        <end position="38"/>
    </location>
</feature>
<evidence type="ECO:0000259" key="7">
    <source>
        <dbReference type="Pfam" id="PF02687"/>
    </source>
</evidence>
<keyword evidence="5 6" id="KW-0472">Membrane</keyword>
<dbReference type="GeneID" id="58107846"/>
<feature type="transmembrane region" description="Helical" evidence="6">
    <location>
        <begin position="153"/>
        <end position="176"/>
    </location>
</feature>
<dbReference type="RefSeq" id="WP_140934353.1">
    <property type="nucleotide sequence ID" value="NZ_QUBF01000001.1"/>
</dbReference>
<keyword evidence="6" id="KW-0813">Transport</keyword>
<comment type="caution">
    <text evidence="8">The sequence shown here is derived from an EMBL/GenBank/DDBJ whole genome shotgun (WGS) entry which is preliminary data.</text>
</comment>
<dbReference type="Proteomes" id="UP000784700">
    <property type="component" value="Unassembled WGS sequence"/>
</dbReference>
<evidence type="ECO:0000256" key="6">
    <source>
        <dbReference type="PIRNR" id="PIRNR018968"/>
    </source>
</evidence>
<comment type="subcellular location">
    <subcellularLocation>
        <location evidence="1 6">Cell membrane</location>
        <topology evidence="1 6">Multi-pass membrane protein</topology>
    </subcellularLocation>
</comment>
<feature type="transmembrane region" description="Helical" evidence="6">
    <location>
        <begin position="603"/>
        <end position="627"/>
    </location>
</feature>
<feature type="transmembrane region" description="Helical" evidence="6">
    <location>
        <begin position="510"/>
        <end position="535"/>
    </location>
</feature>
<name>A0A9Q8INF1_9LACO</name>
<dbReference type="EMBL" id="QUBG01000001">
    <property type="protein sequence ID" value="TPR46261.1"/>
    <property type="molecule type" value="Genomic_DNA"/>
</dbReference>
<dbReference type="InterPro" id="IPR003838">
    <property type="entry name" value="ABC3_permease_C"/>
</dbReference>
<feature type="transmembrane region" description="Helical" evidence="6">
    <location>
        <begin position="197"/>
        <end position="217"/>
    </location>
</feature>
<evidence type="ECO:0000256" key="3">
    <source>
        <dbReference type="ARBA" id="ARBA00022692"/>
    </source>
</evidence>
<dbReference type="AlphaFoldDB" id="A0A9Q8INF1"/>
<dbReference type="Pfam" id="PF02687">
    <property type="entry name" value="FtsX"/>
    <property type="match status" value="1"/>
</dbReference>
<dbReference type="InterPro" id="IPR052536">
    <property type="entry name" value="ABC-4_Integral_Memb_Prot"/>
</dbReference>
<proteinExistence type="inferred from homology"/>
<dbReference type="InterPro" id="IPR027022">
    <property type="entry name" value="ABC_permease_BceB-typ"/>
</dbReference>
<dbReference type="PANTHER" id="PTHR46795:SF3">
    <property type="entry name" value="ABC TRANSPORTER PERMEASE"/>
    <property type="match status" value="1"/>
</dbReference>
<dbReference type="PANTHER" id="PTHR46795">
    <property type="entry name" value="ABC TRANSPORTER PERMEASE-RELATED-RELATED"/>
    <property type="match status" value="1"/>
</dbReference>
<dbReference type="GO" id="GO:0005886">
    <property type="term" value="C:plasma membrane"/>
    <property type="evidence" value="ECO:0007669"/>
    <property type="project" value="UniProtKB-SubCell"/>
</dbReference>
<dbReference type="GO" id="GO:0055085">
    <property type="term" value="P:transmembrane transport"/>
    <property type="evidence" value="ECO:0007669"/>
    <property type="project" value="UniProtKB-UniRule"/>
</dbReference>
<gene>
    <name evidence="8" type="ORF">DY130_01725</name>
</gene>
<evidence type="ECO:0000313" key="8">
    <source>
        <dbReference type="EMBL" id="TPR46261.1"/>
    </source>
</evidence>
<evidence type="ECO:0000313" key="9">
    <source>
        <dbReference type="Proteomes" id="UP000784700"/>
    </source>
</evidence>
<evidence type="ECO:0000256" key="5">
    <source>
        <dbReference type="ARBA" id="ARBA00023136"/>
    </source>
</evidence>
<keyword evidence="3 6" id="KW-0812">Transmembrane</keyword>
<organism evidence="8 9">
    <name type="scientific">Apilactobacillus micheneri</name>
    <dbReference type="NCBI Taxonomy" id="1899430"/>
    <lineage>
        <taxon>Bacteria</taxon>
        <taxon>Bacillati</taxon>
        <taxon>Bacillota</taxon>
        <taxon>Bacilli</taxon>
        <taxon>Lactobacillales</taxon>
        <taxon>Lactobacillaceae</taxon>
        <taxon>Apilactobacillus</taxon>
    </lineage>
</organism>
<keyword evidence="4 6" id="KW-1133">Transmembrane helix</keyword>